<dbReference type="Gene3D" id="3.20.20.80">
    <property type="entry name" value="Glycosidases"/>
    <property type="match status" value="1"/>
</dbReference>
<sequence>MTRFLSALLVALLAASFGAFPAAAATQWVMGYYVGYQRDMLPPSAIAWNGLSHIVMGRILARPDGTIDTSFDWDPVNGPILAKDVSTRAHAAGRKAILMLGGAGEGTKIRQAVTANRAAFVANLVATMKDLGYDGIDLDWEEDIDWPAFVAFATDLRKAAPKAILTMPVGVLNMNYDTVEPHLPAIAAKLDRLSVMSYYPATSWAGSGWLSWFNSPLDGEKPATPASIASTLEAYAAAGIPKAKLAMGISFYAICYTGGVTGPNQSTENGVAIAGGDNDFELSELYGRNGIYAEAHRRWYAAASEPYLTLPKPETRGCRYVSYEDEQSILAKGAYSRSKGYGGIIIWTINQGNVVSHPRPAFLMDALEKGFLRPGAARTVAVSVIQGDTWIKPKAKLRFAALVTGTASRGVTWTVGGTDCGTIDAGGTYTAPATARTCTVKATSKADPTRSATAKVTVSNATWTVGFSISRSGTWWVEVVAKNASVVSMAVRWPDGTVKPLSLQYRRAGDNWPVFAANYGFPDAGGKYVFEARSANNRLATATLTVPACDHGDDGICR</sequence>
<dbReference type="PANTHER" id="PTHR11177:SF317">
    <property type="entry name" value="CHITINASE 12-RELATED"/>
    <property type="match status" value="1"/>
</dbReference>
<evidence type="ECO:0000259" key="8">
    <source>
        <dbReference type="PROSITE" id="PS51910"/>
    </source>
</evidence>
<reference evidence="9 10" key="1">
    <citation type="submission" date="2019-03" db="EMBL/GenBank/DDBJ databases">
        <title>Genomic Encyclopedia of Type Strains, Phase IV (KMG-IV): sequencing the most valuable type-strain genomes for metagenomic binning, comparative biology and taxonomic classification.</title>
        <authorList>
            <person name="Goeker M."/>
        </authorList>
    </citation>
    <scope>NUCLEOTIDE SEQUENCE [LARGE SCALE GENOMIC DNA]</scope>
    <source>
        <strain evidence="9 10">DSM 102969</strain>
    </source>
</reference>
<dbReference type="InterPro" id="IPR017853">
    <property type="entry name" value="GH"/>
</dbReference>
<dbReference type="InterPro" id="IPR050314">
    <property type="entry name" value="Glycosyl_Hydrlase_18"/>
</dbReference>
<dbReference type="GO" id="GO:0008061">
    <property type="term" value="F:chitin binding"/>
    <property type="evidence" value="ECO:0007669"/>
    <property type="project" value="InterPro"/>
</dbReference>
<evidence type="ECO:0000256" key="1">
    <source>
        <dbReference type="ARBA" id="ARBA00000822"/>
    </source>
</evidence>
<dbReference type="EC" id="3.2.1.14" evidence="2"/>
<dbReference type="InterPro" id="IPR001223">
    <property type="entry name" value="Glyco_hydro18_cat"/>
</dbReference>
<dbReference type="RefSeq" id="WP_208112213.1">
    <property type="nucleotide sequence ID" value="NZ_SNXY01000009.1"/>
</dbReference>
<dbReference type="PANTHER" id="PTHR11177">
    <property type="entry name" value="CHITINASE"/>
    <property type="match status" value="1"/>
</dbReference>
<protein>
    <recommendedName>
        <fullName evidence="2">chitinase</fullName>
        <ecNumber evidence="2">3.2.1.14</ecNumber>
    </recommendedName>
</protein>
<comment type="caution">
    <text evidence="9">The sequence shown here is derived from an EMBL/GenBank/DDBJ whole genome shotgun (WGS) entry which is preliminary data.</text>
</comment>
<keyword evidence="4 5" id="KW-0326">Glycosidase</keyword>
<keyword evidence="10" id="KW-1185">Reference proteome</keyword>
<evidence type="ECO:0000256" key="5">
    <source>
        <dbReference type="RuleBase" id="RU000489"/>
    </source>
</evidence>
<dbReference type="Proteomes" id="UP000294547">
    <property type="component" value="Unassembled WGS sequence"/>
</dbReference>
<comment type="catalytic activity">
    <reaction evidence="1">
        <text>Random endo-hydrolysis of N-acetyl-beta-D-glucosaminide (1-&gt;4)-beta-linkages in chitin and chitodextrins.</text>
        <dbReference type="EC" id="3.2.1.14"/>
    </reaction>
</comment>
<proteinExistence type="inferred from homology"/>
<feature type="chain" id="PRO_5020819671" description="chitinase" evidence="7">
    <location>
        <begin position="25"/>
        <end position="558"/>
    </location>
</feature>
<dbReference type="AlphaFoldDB" id="A0A4R6RBX6"/>
<organism evidence="9 10">
    <name type="scientific">Oharaeibacter diazotrophicus</name>
    <dbReference type="NCBI Taxonomy" id="1920512"/>
    <lineage>
        <taxon>Bacteria</taxon>
        <taxon>Pseudomonadati</taxon>
        <taxon>Pseudomonadota</taxon>
        <taxon>Alphaproteobacteria</taxon>
        <taxon>Hyphomicrobiales</taxon>
        <taxon>Pleomorphomonadaceae</taxon>
        <taxon>Oharaeibacter</taxon>
    </lineage>
</organism>
<dbReference type="PROSITE" id="PS01095">
    <property type="entry name" value="GH18_1"/>
    <property type="match status" value="1"/>
</dbReference>
<keyword evidence="7" id="KW-0732">Signal</keyword>
<evidence type="ECO:0000256" key="6">
    <source>
        <dbReference type="RuleBase" id="RU004453"/>
    </source>
</evidence>
<name>A0A4R6RBX6_9HYPH</name>
<keyword evidence="3 5" id="KW-0378">Hydrolase</keyword>
<dbReference type="GO" id="GO:0005576">
    <property type="term" value="C:extracellular region"/>
    <property type="evidence" value="ECO:0007669"/>
    <property type="project" value="TreeGrafter"/>
</dbReference>
<dbReference type="InterPro" id="IPR011583">
    <property type="entry name" value="Chitinase_II/V-like_cat"/>
</dbReference>
<dbReference type="GO" id="GO:0005975">
    <property type="term" value="P:carbohydrate metabolic process"/>
    <property type="evidence" value="ECO:0007669"/>
    <property type="project" value="InterPro"/>
</dbReference>
<dbReference type="GO" id="GO:0008843">
    <property type="term" value="F:endochitinase activity"/>
    <property type="evidence" value="ECO:0007669"/>
    <property type="project" value="UniProtKB-EC"/>
</dbReference>
<dbReference type="GO" id="GO:0006032">
    <property type="term" value="P:chitin catabolic process"/>
    <property type="evidence" value="ECO:0007669"/>
    <property type="project" value="TreeGrafter"/>
</dbReference>
<evidence type="ECO:0000313" key="10">
    <source>
        <dbReference type="Proteomes" id="UP000294547"/>
    </source>
</evidence>
<feature type="signal peptide" evidence="7">
    <location>
        <begin position="1"/>
        <end position="24"/>
    </location>
</feature>
<accession>A0A4R6RBX6</accession>
<dbReference type="SMART" id="SM00636">
    <property type="entry name" value="Glyco_18"/>
    <property type="match status" value="1"/>
</dbReference>
<dbReference type="SUPFAM" id="SSF51445">
    <property type="entry name" value="(Trans)glycosidases"/>
    <property type="match status" value="1"/>
</dbReference>
<dbReference type="CDD" id="cd00598">
    <property type="entry name" value="GH18_chitinase-like"/>
    <property type="match status" value="1"/>
</dbReference>
<evidence type="ECO:0000256" key="4">
    <source>
        <dbReference type="ARBA" id="ARBA00023295"/>
    </source>
</evidence>
<evidence type="ECO:0000256" key="3">
    <source>
        <dbReference type="ARBA" id="ARBA00022801"/>
    </source>
</evidence>
<evidence type="ECO:0000256" key="2">
    <source>
        <dbReference type="ARBA" id="ARBA00012729"/>
    </source>
</evidence>
<gene>
    <name evidence="9" type="ORF">EDD54_3134</name>
</gene>
<dbReference type="EMBL" id="SNXY01000009">
    <property type="protein sequence ID" value="TDP83177.1"/>
    <property type="molecule type" value="Genomic_DNA"/>
</dbReference>
<comment type="similarity">
    <text evidence="6">Belongs to the glycosyl hydrolase 18 family.</text>
</comment>
<dbReference type="InterPro" id="IPR001579">
    <property type="entry name" value="Glyco_hydro_18_chit_AS"/>
</dbReference>
<dbReference type="PROSITE" id="PS51910">
    <property type="entry name" value="GH18_2"/>
    <property type="match status" value="1"/>
</dbReference>
<evidence type="ECO:0000313" key="9">
    <source>
        <dbReference type="EMBL" id="TDP83177.1"/>
    </source>
</evidence>
<feature type="domain" description="GH18" evidence="8">
    <location>
        <begin position="27"/>
        <end position="374"/>
    </location>
</feature>
<evidence type="ECO:0000256" key="7">
    <source>
        <dbReference type="SAM" id="SignalP"/>
    </source>
</evidence>
<dbReference type="Pfam" id="PF00704">
    <property type="entry name" value="Glyco_hydro_18"/>
    <property type="match status" value="1"/>
</dbReference>